<keyword evidence="3" id="KW-0472">Membrane</keyword>
<evidence type="ECO:0000259" key="5">
    <source>
        <dbReference type="PROSITE" id="PS50405"/>
    </source>
</evidence>
<dbReference type="InterPro" id="IPR036282">
    <property type="entry name" value="Glutathione-S-Trfase_C_sf"/>
</dbReference>
<accession>A0AAN8C7P2</accession>
<keyword evidence="2" id="KW-0175">Coiled coil</keyword>
<evidence type="ECO:0000313" key="7">
    <source>
        <dbReference type="Proteomes" id="UP001331515"/>
    </source>
</evidence>
<name>A0AAN8C7P2_CHAGU</name>
<dbReference type="Gene3D" id="3.40.30.10">
    <property type="entry name" value="Glutaredoxin"/>
    <property type="match status" value="1"/>
</dbReference>
<feature type="coiled-coil region" evidence="2">
    <location>
        <begin position="230"/>
        <end position="257"/>
    </location>
</feature>
<dbReference type="AlphaFoldDB" id="A0AAN8C7P2"/>
<keyword evidence="3" id="KW-1133">Transmembrane helix</keyword>
<feature type="transmembrane region" description="Helical" evidence="3">
    <location>
        <begin position="346"/>
        <end position="368"/>
    </location>
</feature>
<comment type="similarity">
    <text evidence="1">Belongs to the GST superfamily.</text>
</comment>
<protein>
    <recommendedName>
        <fullName evidence="8">Ganglioside-induced differentiation-associated protein 1</fullName>
    </recommendedName>
</protein>
<evidence type="ECO:0008006" key="8">
    <source>
        <dbReference type="Google" id="ProtNLM"/>
    </source>
</evidence>
<dbReference type="FunFam" id="1.20.1050.10:FF:000022">
    <property type="entry name" value="ganglioside-induced differentiation-associated protein 1 isoform X1"/>
    <property type="match status" value="1"/>
</dbReference>
<dbReference type="Pfam" id="PF13410">
    <property type="entry name" value="GST_C_2"/>
    <property type="match status" value="1"/>
</dbReference>
<keyword evidence="3" id="KW-0812">Transmembrane</keyword>
<dbReference type="GO" id="GO:0000266">
    <property type="term" value="P:mitochondrial fission"/>
    <property type="evidence" value="ECO:0007669"/>
    <property type="project" value="TreeGrafter"/>
</dbReference>
<feature type="domain" description="GST C-terminal" evidence="5">
    <location>
        <begin position="200"/>
        <end position="346"/>
    </location>
</feature>
<dbReference type="GO" id="GO:0006626">
    <property type="term" value="P:protein targeting to mitochondrion"/>
    <property type="evidence" value="ECO:0007669"/>
    <property type="project" value="TreeGrafter"/>
</dbReference>
<reference evidence="6 7" key="1">
    <citation type="journal article" date="2023" name="Mol. Biol. Evol.">
        <title>Genomics of Secondarily Temperate Adaptation in the Only Non-Antarctic Icefish.</title>
        <authorList>
            <person name="Rivera-Colon A.G."/>
            <person name="Rayamajhi N."/>
            <person name="Minhas B.F."/>
            <person name="Madrigal G."/>
            <person name="Bilyk K.T."/>
            <person name="Yoon V."/>
            <person name="Hune M."/>
            <person name="Gregory S."/>
            <person name="Cheng C.H.C."/>
            <person name="Catchen J.M."/>
        </authorList>
    </citation>
    <scope>NUCLEOTIDE SEQUENCE [LARGE SCALE GENOMIC DNA]</scope>
    <source>
        <tissue evidence="6">White muscle</tissue>
    </source>
</reference>
<dbReference type="SUPFAM" id="SSF52833">
    <property type="entry name" value="Thioredoxin-like"/>
    <property type="match status" value="1"/>
</dbReference>
<dbReference type="Gene3D" id="1.20.1050.10">
    <property type="match status" value="1"/>
</dbReference>
<organism evidence="6 7">
    <name type="scientific">Champsocephalus gunnari</name>
    <name type="common">Mackerel icefish</name>
    <dbReference type="NCBI Taxonomy" id="52237"/>
    <lineage>
        <taxon>Eukaryota</taxon>
        <taxon>Metazoa</taxon>
        <taxon>Chordata</taxon>
        <taxon>Craniata</taxon>
        <taxon>Vertebrata</taxon>
        <taxon>Euteleostomi</taxon>
        <taxon>Actinopterygii</taxon>
        <taxon>Neopterygii</taxon>
        <taxon>Teleostei</taxon>
        <taxon>Neoteleostei</taxon>
        <taxon>Acanthomorphata</taxon>
        <taxon>Eupercaria</taxon>
        <taxon>Perciformes</taxon>
        <taxon>Notothenioidei</taxon>
        <taxon>Channichthyidae</taxon>
        <taxon>Champsocephalus</taxon>
    </lineage>
</organism>
<dbReference type="GO" id="GO:0008053">
    <property type="term" value="P:mitochondrial fusion"/>
    <property type="evidence" value="ECO:0007669"/>
    <property type="project" value="TreeGrafter"/>
</dbReference>
<dbReference type="PANTHER" id="PTHR44188:SF3">
    <property type="entry name" value="GANGLIOSIDE-INDUCED DIFFERENTIATION-ASSOCIATED PROTEIN 1"/>
    <property type="match status" value="1"/>
</dbReference>
<evidence type="ECO:0000256" key="2">
    <source>
        <dbReference type="SAM" id="Coils"/>
    </source>
</evidence>
<dbReference type="PROSITE" id="PS50404">
    <property type="entry name" value="GST_NTER"/>
    <property type="match status" value="1"/>
</dbReference>
<evidence type="ECO:0000256" key="1">
    <source>
        <dbReference type="ARBA" id="ARBA00007409"/>
    </source>
</evidence>
<evidence type="ECO:0000256" key="3">
    <source>
        <dbReference type="SAM" id="Phobius"/>
    </source>
</evidence>
<feature type="domain" description="GST N-terminal" evidence="4">
    <location>
        <begin position="38"/>
        <end position="130"/>
    </location>
</feature>
<dbReference type="SUPFAM" id="SSF47616">
    <property type="entry name" value="GST C-terminal domain-like"/>
    <property type="match status" value="1"/>
</dbReference>
<dbReference type="InterPro" id="IPR036249">
    <property type="entry name" value="Thioredoxin-like_sf"/>
</dbReference>
<dbReference type="InterPro" id="IPR010987">
    <property type="entry name" value="Glutathione-S-Trfase_C-like"/>
</dbReference>
<evidence type="ECO:0000313" key="6">
    <source>
        <dbReference type="EMBL" id="KAK5898482.1"/>
    </source>
</evidence>
<dbReference type="PROSITE" id="PS50405">
    <property type="entry name" value="GST_CTER"/>
    <property type="match status" value="1"/>
</dbReference>
<gene>
    <name evidence="6" type="ORF">CgunFtcFv8_015896</name>
</gene>
<dbReference type="Proteomes" id="UP001331515">
    <property type="component" value="Unassembled WGS sequence"/>
</dbReference>
<dbReference type="InterPro" id="IPR004045">
    <property type="entry name" value="Glutathione_S-Trfase_N"/>
</dbReference>
<comment type="caution">
    <text evidence="6">The sequence shown here is derived from an EMBL/GenBank/DDBJ whole genome shotgun (WGS) entry which is preliminary data.</text>
</comment>
<keyword evidence="7" id="KW-1185">Reference proteome</keyword>
<dbReference type="EMBL" id="JAURVH010001533">
    <property type="protein sequence ID" value="KAK5898482.1"/>
    <property type="molecule type" value="Genomic_DNA"/>
</dbReference>
<dbReference type="PANTHER" id="PTHR44188">
    <property type="entry name" value="GDAP1, ISOFORM A"/>
    <property type="match status" value="1"/>
</dbReference>
<evidence type="ECO:0000259" key="4">
    <source>
        <dbReference type="PROSITE" id="PS50404"/>
    </source>
</evidence>
<sequence length="376" mass="42818">MASETPPETQDDTASLIKKLPEQDGHRECSSVAEQRGNQLTLYHWTQSFNSQKVRLAIAEKGLRCEEYDVSLPLSEHNEPWFMHLNPTGEVPVLLHEKRSSVTPCTSWTTWSSPSLRLCSFSSRRHQRRTAEGTPRLIPEEGSAYFIRVQHYRELLDSLQMDAYTHGCLLHPEITVDSHIPAYAATCIRTQIGNTQSELKKLAEQHPDLKDAYVAKQRRLKSKLFDHDNMKHLKKLLDELEGVMDQVETELQRRGEETPEEGSPSWLCGDFFSMADVSLAVTLHRLKFLGLSQRFWGEGTRVNLETYYERVVQRPAFRRVLGHVNNILISAVLPVAFKVARKNAPMILGTTMLIGVLGGAAYLAFLCMKRRLTVSF</sequence>
<proteinExistence type="inferred from homology"/>
<dbReference type="Pfam" id="PF02798">
    <property type="entry name" value="GST_N"/>
    <property type="match status" value="1"/>
</dbReference>
<dbReference type="GO" id="GO:0005741">
    <property type="term" value="C:mitochondrial outer membrane"/>
    <property type="evidence" value="ECO:0007669"/>
    <property type="project" value="TreeGrafter"/>
</dbReference>